<accession>A0ACC1NDS1</accession>
<dbReference type="EMBL" id="JANJQO010000517">
    <property type="protein sequence ID" value="KAJ2976996.1"/>
    <property type="molecule type" value="Genomic_DNA"/>
</dbReference>
<name>A0ACC1NDS1_9HYPO</name>
<evidence type="ECO:0000313" key="2">
    <source>
        <dbReference type="Proteomes" id="UP001143910"/>
    </source>
</evidence>
<reference evidence="1" key="1">
    <citation type="submission" date="2022-08" db="EMBL/GenBank/DDBJ databases">
        <title>Genome Sequence of Lecanicillium fungicola.</title>
        <authorList>
            <person name="Buettner E."/>
        </authorList>
    </citation>
    <scope>NUCLEOTIDE SEQUENCE</scope>
    <source>
        <strain evidence="1">Babe33</strain>
    </source>
</reference>
<protein>
    <submittedName>
        <fullName evidence="1">Uncharacterized protein</fullName>
    </submittedName>
</protein>
<comment type="caution">
    <text evidence="1">The sequence shown here is derived from an EMBL/GenBank/DDBJ whole genome shotgun (WGS) entry which is preliminary data.</text>
</comment>
<evidence type="ECO:0000313" key="1">
    <source>
        <dbReference type="EMBL" id="KAJ2976996.1"/>
    </source>
</evidence>
<proteinExistence type="predicted"/>
<sequence>MKFLQLAALALGANASLQQRDLATFQNTLTSLTGDVVNLDIAVKGILAQLQTVSNNFKAATFTIQAQPVLTAADSLLIAQNWQGLRDKIAQTSTDLSSAKGSIQAASNCKDIYTNSVLVYYWGYLYFSMIGARTDASVNQTYTDGGRSTINQFELVYKSIVCPN</sequence>
<gene>
    <name evidence="1" type="ORF">NQ176_g4622</name>
</gene>
<organism evidence="1 2">
    <name type="scientific">Zarea fungicola</name>
    <dbReference type="NCBI Taxonomy" id="93591"/>
    <lineage>
        <taxon>Eukaryota</taxon>
        <taxon>Fungi</taxon>
        <taxon>Dikarya</taxon>
        <taxon>Ascomycota</taxon>
        <taxon>Pezizomycotina</taxon>
        <taxon>Sordariomycetes</taxon>
        <taxon>Hypocreomycetidae</taxon>
        <taxon>Hypocreales</taxon>
        <taxon>Cordycipitaceae</taxon>
        <taxon>Zarea</taxon>
    </lineage>
</organism>
<dbReference type="Proteomes" id="UP001143910">
    <property type="component" value="Unassembled WGS sequence"/>
</dbReference>
<keyword evidence="2" id="KW-1185">Reference proteome</keyword>